<evidence type="ECO:0000313" key="5">
    <source>
        <dbReference type="EMBL" id="KAL0486940.1"/>
    </source>
</evidence>
<evidence type="ECO:0000256" key="3">
    <source>
        <dbReference type="ARBA" id="ARBA00023136"/>
    </source>
</evidence>
<name>A0AAW2ZBT9_9EUKA</name>
<proteinExistence type="predicted"/>
<evidence type="ECO:0000313" key="6">
    <source>
        <dbReference type="Proteomes" id="UP001431209"/>
    </source>
</evidence>
<accession>A0AAW2ZBT9</accession>
<evidence type="ECO:0000256" key="2">
    <source>
        <dbReference type="ARBA" id="ARBA00022989"/>
    </source>
</evidence>
<protein>
    <submittedName>
        <fullName evidence="5">2 TM domain-containing transmembrane protein</fullName>
    </submittedName>
</protein>
<organism evidence="5 6">
    <name type="scientific">Acrasis kona</name>
    <dbReference type="NCBI Taxonomy" id="1008807"/>
    <lineage>
        <taxon>Eukaryota</taxon>
        <taxon>Discoba</taxon>
        <taxon>Heterolobosea</taxon>
        <taxon>Tetramitia</taxon>
        <taxon>Eutetramitia</taxon>
        <taxon>Acrasidae</taxon>
        <taxon>Acrasis</taxon>
    </lineage>
</organism>
<reference evidence="5 6" key="1">
    <citation type="submission" date="2024-03" db="EMBL/GenBank/DDBJ databases">
        <title>The Acrasis kona genome and developmental transcriptomes reveal deep origins of eukaryotic multicellular pathways.</title>
        <authorList>
            <person name="Sheikh S."/>
            <person name="Fu C.-J."/>
            <person name="Brown M.W."/>
            <person name="Baldauf S.L."/>
        </authorList>
    </citation>
    <scope>NUCLEOTIDE SEQUENCE [LARGE SCALE GENOMIC DNA]</scope>
    <source>
        <strain evidence="5 6">ATCC MYA-3509</strain>
    </source>
</reference>
<feature type="transmembrane region" description="Helical" evidence="4">
    <location>
        <begin position="21"/>
        <end position="45"/>
    </location>
</feature>
<keyword evidence="1 4" id="KW-0812">Transmembrane</keyword>
<comment type="caution">
    <text evidence="5">The sequence shown here is derived from an EMBL/GenBank/DDBJ whole genome shotgun (WGS) entry which is preliminary data.</text>
</comment>
<dbReference type="GO" id="GO:0005524">
    <property type="term" value="F:ATP binding"/>
    <property type="evidence" value="ECO:0007669"/>
    <property type="project" value="InterPro"/>
</dbReference>
<keyword evidence="2 4" id="KW-1133">Transmembrane helix</keyword>
<keyword evidence="6" id="KW-1185">Reference proteome</keyword>
<evidence type="ECO:0000256" key="1">
    <source>
        <dbReference type="ARBA" id="ARBA00022692"/>
    </source>
</evidence>
<sequence length="69" mass="7597">MNRRTGGVLKGIDRGTRGINFLVNFLLFNIIPVFVELFIVCGILVVTHSALISGITFVVCIVFVIFTVI</sequence>
<gene>
    <name evidence="5" type="ORF">AKO1_001264</name>
</gene>
<feature type="non-terminal residue" evidence="5">
    <location>
        <position position="69"/>
    </location>
</feature>
<dbReference type="GO" id="GO:0016020">
    <property type="term" value="C:membrane"/>
    <property type="evidence" value="ECO:0007669"/>
    <property type="project" value="InterPro"/>
</dbReference>
<dbReference type="InterPro" id="IPR036640">
    <property type="entry name" value="ABC1_TM_sf"/>
</dbReference>
<evidence type="ECO:0000256" key="4">
    <source>
        <dbReference type="SAM" id="Phobius"/>
    </source>
</evidence>
<dbReference type="Proteomes" id="UP001431209">
    <property type="component" value="Unassembled WGS sequence"/>
</dbReference>
<dbReference type="AlphaFoldDB" id="A0AAW2ZBT9"/>
<dbReference type="EMBL" id="JAOPGA020001286">
    <property type="protein sequence ID" value="KAL0486940.1"/>
    <property type="molecule type" value="Genomic_DNA"/>
</dbReference>
<dbReference type="Gene3D" id="1.20.1560.10">
    <property type="entry name" value="ABC transporter type 1, transmembrane domain"/>
    <property type="match status" value="1"/>
</dbReference>
<keyword evidence="3 4" id="KW-0472">Membrane</keyword>
<feature type="transmembrane region" description="Helical" evidence="4">
    <location>
        <begin position="51"/>
        <end position="68"/>
    </location>
</feature>